<organism evidence="7 8">
    <name type="scientific">Rasamsonia emersonii (strain ATCC 16479 / CBS 393.64 / IMI 116815)</name>
    <dbReference type="NCBI Taxonomy" id="1408163"/>
    <lineage>
        <taxon>Eukaryota</taxon>
        <taxon>Fungi</taxon>
        <taxon>Dikarya</taxon>
        <taxon>Ascomycota</taxon>
        <taxon>Pezizomycotina</taxon>
        <taxon>Eurotiomycetes</taxon>
        <taxon>Eurotiomycetidae</taxon>
        <taxon>Eurotiales</taxon>
        <taxon>Trichocomaceae</taxon>
        <taxon>Rasamsonia</taxon>
    </lineage>
</organism>
<feature type="region of interest" description="Disordered" evidence="6">
    <location>
        <begin position="569"/>
        <end position="588"/>
    </location>
</feature>
<evidence type="ECO:0000256" key="3">
    <source>
        <dbReference type="ARBA" id="ARBA00022801"/>
    </source>
</evidence>
<comment type="caution">
    <text evidence="7">The sequence shown here is derived from an EMBL/GenBank/DDBJ whole genome shotgun (WGS) entry which is preliminary data.</text>
</comment>
<sequence length="759" mass="83671">MRCTRLSLLLAGSVAARAMSTCSISTIKSFLPANATVFYANHYAANATFSPPAADNAEQSGMEALLDRLAGARCRLDRHRPRGQRAQRQPGHITTPARSPTGGYRALHDTVVKGKAITRGYYGRDITYSYYRGCSCGGKQGLKEMQLYPDDCGHMVVGIWNMPVNSSHYLPDSAFELLAAEVLRQCDPQDGVVDNIIQDPLGCQFRPETLLCASNTNNNTSACLTAEQIKTVNKLHRDWVEANSTFIFPHFLLGSEWGWGGTGGLVSSPSPLGTEYVKYMLGLGPDWQWQQDWTPELIFLSDQINPGNATADDFDLEPSYRAGGKVIHYHGMSDASIATGSSIYFYERVVEALQPRGIDLDEFYRFFLIPGMGHCIGTSPSMNAPWYIAGDGQSSSLGVNNTIHGVPGFNDAQHDVLLALMAWVENGTAPEVLIATKRRKEYILHVIESPVTEYPHSNCRTWNASPLSILIMASLELPSRDEEVRGPSEEFEDPTRIRLIAKLEEHLKTKTNGRISTTSWAILWLSDVDKLNEFVQESTDAELLHAYLAYKPDQNADIVGKWTSRFCERKGSVGGSAPPSALSSSPFHDGSAASVFPVTSTHPPSSPQEPPSSSSLTKGARSQKARDLTEKVSKFNFSGSGDSRGSRQGVLPSTRPHLPNELSRPENNILLYNCVQRKELCSGDILTLRTHDPETHPLPSIALLDMQWILHRVAALSGAVDDYDNHYLDDDDDGIPFPMEGHWLEDEDGSLSFQYLVKD</sequence>
<dbReference type="AlphaFoldDB" id="A0A0F4YZ43"/>
<accession>A0A0F4YZ43</accession>
<protein>
    <recommendedName>
        <fullName evidence="5">Carboxylic ester hydrolase</fullName>
        <ecNumber evidence="5">3.1.1.-</ecNumber>
    </recommendedName>
</protein>
<dbReference type="STRING" id="1408163.A0A0F4YZ43"/>
<feature type="compositionally biased region" description="Low complexity" evidence="6">
    <location>
        <begin position="638"/>
        <end position="649"/>
    </location>
</feature>
<reference evidence="7 8" key="1">
    <citation type="submission" date="2015-04" db="EMBL/GenBank/DDBJ databases">
        <authorList>
            <person name="Heijne W.H."/>
            <person name="Fedorova N.D."/>
            <person name="Nierman W.C."/>
            <person name="Vollebregt A.W."/>
            <person name="Zhao Z."/>
            <person name="Wu L."/>
            <person name="Kumar M."/>
            <person name="Stam H."/>
            <person name="van den Berg M.A."/>
            <person name="Pel H.J."/>
        </authorList>
    </citation>
    <scope>NUCLEOTIDE SEQUENCE [LARGE SCALE GENOMIC DNA]</scope>
    <source>
        <strain evidence="7 8">CBS 393.64</strain>
    </source>
</reference>
<name>A0A0F4YZ43_RASE3</name>
<dbReference type="Pfam" id="PF07519">
    <property type="entry name" value="Tannase"/>
    <property type="match status" value="2"/>
</dbReference>
<dbReference type="Proteomes" id="UP000053958">
    <property type="component" value="Unassembled WGS sequence"/>
</dbReference>
<gene>
    <name evidence="7" type="ORF">T310_2401</name>
</gene>
<feature type="signal peptide" evidence="5">
    <location>
        <begin position="1"/>
        <end position="18"/>
    </location>
</feature>
<feature type="chain" id="PRO_5005117058" description="Carboxylic ester hydrolase" evidence="5">
    <location>
        <begin position="19"/>
        <end position="759"/>
    </location>
</feature>
<feature type="region of interest" description="Disordered" evidence="6">
    <location>
        <begin position="593"/>
        <end position="662"/>
    </location>
</feature>
<evidence type="ECO:0000256" key="1">
    <source>
        <dbReference type="ARBA" id="ARBA00022487"/>
    </source>
</evidence>
<keyword evidence="2 5" id="KW-0732">Signal</keyword>
<feature type="region of interest" description="Disordered" evidence="6">
    <location>
        <begin position="79"/>
        <end position="100"/>
    </location>
</feature>
<keyword evidence="3 5" id="KW-0378">Hydrolase</keyword>
<evidence type="ECO:0000313" key="8">
    <source>
        <dbReference type="Proteomes" id="UP000053958"/>
    </source>
</evidence>
<dbReference type="GO" id="GO:0052689">
    <property type="term" value="F:carboxylic ester hydrolase activity"/>
    <property type="evidence" value="ECO:0007669"/>
    <property type="project" value="UniProtKB-KW"/>
</dbReference>
<dbReference type="GeneID" id="25314752"/>
<dbReference type="PANTHER" id="PTHR33938">
    <property type="entry name" value="FERULOYL ESTERASE B-RELATED"/>
    <property type="match status" value="1"/>
</dbReference>
<dbReference type="RefSeq" id="XP_013330174.1">
    <property type="nucleotide sequence ID" value="XM_013474720.1"/>
</dbReference>
<dbReference type="PANTHER" id="PTHR33938:SF2">
    <property type="entry name" value="CARBOXYLIC ESTER HYDROLASE"/>
    <property type="match status" value="1"/>
</dbReference>
<dbReference type="EMBL" id="LASV01000096">
    <property type="protein sequence ID" value="KKA23562.1"/>
    <property type="molecule type" value="Genomic_DNA"/>
</dbReference>
<evidence type="ECO:0000256" key="2">
    <source>
        <dbReference type="ARBA" id="ARBA00022729"/>
    </source>
</evidence>
<dbReference type="OrthoDB" id="3039123at2759"/>
<evidence type="ECO:0000256" key="6">
    <source>
        <dbReference type="SAM" id="MobiDB-lite"/>
    </source>
</evidence>
<dbReference type="EC" id="3.1.1.-" evidence="5"/>
<evidence type="ECO:0000256" key="4">
    <source>
        <dbReference type="ARBA" id="ARBA00023157"/>
    </source>
</evidence>
<evidence type="ECO:0000313" key="7">
    <source>
        <dbReference type="EMBL" id="KKA23562.1"/>
    </source>
</evidence>
<comment type="similarity">
    <text evidence="5">Belongs to the tannase family.</text>
</comment>
<keyword evidence="8" id="KW-1185">Reference proteome</keyword>
<keyword evidence="4" id="KW-1015">Disulfide bond</keyword>
<evidence type="ECO:0000256" key="5">
    <source>
        <dbReference type="RuleBase" id="RU361238"/>
    </source>
</evidence>
<keyword evidence="1" id="KW-0719">Serine esterase</keyword>
<proteinExistence type="inferred from homology"/>
<feature type="compositionally biased region" description="Low complexity" evidence="6">
    <location>
        <begin position="575"/>
        <end position="586"/>
    </location>
</feature>
<feature type="compositionally biased region" description="Basic and acidic residues" evidence="6">
    <location>
        <begin position="624"/>
        <end position="633"/>
    </location>
</feature>
<dbReference type="InterPro" id="IPR011118">
    <property type="entry name" value="Tannase/feruloyl_esterase"/>
</dbReference>